<sequence>MVEISFILSFDLEKSKEKLEPIYVNSPLTATNFTFNLYRWSVACISTRINMIPSEMSKDDVGQPRLVRFLNY</sequence>
<proteinExistence type="predicted"/>
<dbReference type="WBParaSite" id="BTMF_0001487501-mRNA-1">
    <property type="protein sequence ID" value="BTMF_0001487501-mRNA-1"/>
    <property type="gene ID" value="BTMF_0001487501"/>
</dbReference>
<protein>
    <submittedName>
        <fullName evidence="1 3">Uncharacterized protein</fullName>
    </submittedName>
</protein>
<dbReference type="EMBL" id="UZAG01019550">
    <property type="protein sequence ID" value="VDO44097.1"/>
    <property type="molecule type" value="Genomic_DNA"/>
</dbReference>
<evidence type="ECO:0000313" key="1">
    <source>
        <dbReference type="EMBL" id="VDO44097.1"/>
    </source>
</evidence>
<dbReference type="Gene3D" id="3.90.1410.10">
    <property type="entry name" value="set domain protein methyltransferase, domain 1"/>
    <property type="match status" value="1"/>
</dbReference>
<accession>A0A0R3R4D5</accession>
<name>A0A0R3R4D5_9BILA</name>
<dbReference type="Proteomes" id="UP000280834">
    <property type="component" value="Unassembled WGS sequence"/>
</dbReference>
<evidence type="ECO:0000313" key="3">
    <source>
        <dbReference type="WBParaSite" id="BTMF_0001487501-mRNA-1"/>
    </source>
</evidence>
<evidence type="ECO:0000313" key="2">
    <source>
        <dbReference type="Proteomes" id="UP000280834"/>
    </source>
</evidence>
<gene>
    <name evidence="1" type="ORF">BTMF_LOCUS12871</name>
</gene>
<keyword evidence="2" id="KW-1185">Reference proteome</keyword>
<dbReference type="STRING" id="42155.A0A0R3R4D5"/>
<organism evidence="3">
    <name type="scientific">Brugia timori</name>
    <dbReference type="NCBI Taxonomy" id="42155"/>
    <lineage>
        <taxon>Eukaryota</taxon>
        <taxon>Metazoa</taxon>
        <taxon>Ecdysozoa</taxon>
        <taxon>Nematoda</taxon>
        <taxon>Chromadorea</taxon>
        <taxon>Rhabditida</taxon>
        <taxon>Spirurina</taxon>
        <taxon>Spiruromorpha</taxon>
        <taxon>Filarioidea</taxon>
        <taxon>Onchocercidae</taxon>
        <taxon>Brugia</taxon>
    </lineage>
</organism>
<reference evidence="3" key="1">
    <citation type="submission" date="2017-02" db="UniProtKB">
        <authorList>
            <consortium name="WormBaseParasite"/>
        </authorList>
    </citation>
    <scope>IDENTIFICATION</scope>
</reference>
<reference evidence="1 2" key="2">
    <citation type="submission" date="2018-11" db="EMBL/GenBank/DDBJ databases">
        <authorList>
            <consortium name="Pathogen Informatics"/>
        </authorList>
    </citation>
    <scope>NUCLEOTIDE SEQUENCE [LARGE SCALE GENOMIC DNA]</scope>
</reference>
<dbReference type="AlphaFoldDB" id="A0A0R3R4D5"/>